<dbReference type="AlphaFoldDB" id="A0A399ENE8"/>
<accession>A0A399ENE8</accession>
<keyword evidence="2" id="KW-1185">Reference proteome</keyword>
<comment type="caution">
    <text evidence="1">The sequence shown here is derived from an EMBL/GenBank/DDBJ whole genome shotgun (WGS) entry which is preliminary data.</text>
</comment>
<proteinExistence type="predicted"/>
<evidence type="ECO:0000313" key="2">
    <source>
        <dbReference type="Proteomes" id="UP000265715"/>
    </source>
</evidence>
<sequence length="46" mass="4912">MSTLSQNCIAPEKPTMSLKKMVGDIMGTVMARNWRKGLAPSMAAAS</sequence>
<organism evidence="1 2">
    <name type="scientific">Calidithermus terrae</name>
    <dbReference type="NCBI Taxonomy" id="1408545"/>
    <lineage>
        <taxon>Bacteria</taxon>
        <taxon>Thermotogati</taxon>
        <taxon>Deinococcota</taxon>
        <taxon>Deinococci</taxon>
        <taxon>Thermales</taxon>
        <taxon>Thermaceae</taxon>
        <taxon>Calidithermus</taxon>
    </lineage>
</organism>
<dbReference type="Proteomes" id="UP000265715">
    <property type="component" value="Unassembled WGS sequence"/>
</dbReference>
<protein>
    <submittedName>
        <fullName evidence="1">Uncharacterized protein</fullName>
    </submittedName>
</protein>
<dbReference type="EMBL" id="QXDL01000063">
    <property type="protein sequence ID" value="RIH85126.1"/>
    <property type="molecule type" value="Genomic_DNA"/>
</dbReference>
<reference evidence="1 2" key="1">
    <citation type="submission" date="2018-08" db="EMBL/GenBank/DDBJ databases">
        <title>Meiothermus terrae DSM 26712 genome sequencing project.</title>
        <authorList>
            <person name="Da Costa M.S."/>
            <person name="Albuquerque L."/>
            <person name="Raposo P."/>
            <person name="Froufe H.J.C."/>
            <person name="Barroso C.S."/>
            <person name="Egas C."/>
        </authorList>
    </citation>
    <scope>NUCLEOTIDE SEQUENCE [LARGE SCALE GENOMIC DNA]</scope>
    <source>
        <strain evidence="1 2">DSM 26712</strain>
    </source>
</reference>
<evidence type="ECO:0000313" key="1">
    <source>
        <dbReference type="EMBL" id="RIH85126.1"/>
    </source>
</evidence>
<gene>
    <name evidence="1" type="ORF">Mterra_01781</name>
</gene>
<name>A0A399ENE8_9DEIN</name>